<evidence type="ECO:0000313" key="1">
    <source>
        <dbReference type="EMBL" id="PLS32114.1"/>
    </source>
</evidence>
<reference evidence="1 2" key="1">
    <citation type="submission" date="2017-07" db="EMBL/GenBank/DDBJ databases">
        <title>Bifidobacterium novel species.</title>
        <authorList>
            <person name="Lugli G.A."/>
            <person name="Milani C."/>
            <person name="Duranti S."/>
            <person name="Mangifesta M."/>
        </authorList>
    </citation>
    <scope>NUCLEOTIDE SEQUENCE [LARGE SCALE GENOMIC DNA]</scope>
    <source>
        <strain evidence="2">Uis1B</strain>
    </source>
</reference>
<accession>A0A2N5JD25</accession>
<keyword evidence="2" id="KW-1185">Reference proteome</keyword>
<dbReference type="AlphaFoldDB" id="A0A2N5JD25"/>
<proteinExistence type="predicted"/>
<protein>
    <submittedName>
        <fullName evidence="1">Uncharacterized protein</fullName>
    </submittedName>
</protein>
<sequence>MAIKENLSKIAGEYCRNDGACVKINANIGHTAGDYSTKPGEISFTSGDQASNPLPDQSAELGLSFAFQQQPTTVPDTVTPIDMQTMTDGCNAASDSSCQAGVTYVMPGAGASRFSDRVESGNPPDGNKSYLVIGWQTKVSNDTVFYRK</sequence>
<evidence type="ECO:0000313" key="2">
    <source>
        <dbReference type="Proteomes" id="UP000235050"/>
    </source>
</evidence>
<gene>
    <name evidence="1" type="ORF">Uis1B_0207</name>
</gene>
<name>A0A2N5JD25_9BIFI</name>
<comment type="caution">
    <text evidence="1">The sequence shown here is derived from an EMBL/GenBank/DDBJ whole genome shotgun (WGS) entry which is preliminary data.</text>
</comment>
<organism evidence="1 2">
    <name type="scientific">Bifidobacterium margollesii</name>
    <dbReference type="NCBI Taxonomy" id="2020964"/>
    <lineage>
        <taxon>Bacteria</taxon>
        <taxon>Bacillati</taxon>
        <taxon>Actinomycetota</taxon>
        <taxon>Actinomycetes</taxon>
        <taxon>Bifidobacteriales</taxon>
        <taxon>Bifidobacteriaceae</taxon>
        <taxon>Bifidobacterium</taxon>
    </lineage>
</organism>
<dbReference type="Proteomes" id="UP000235050">
    <property type="component" value="Unassembled WGS sequence"/>
</dbReference>
<dbReference type="EMBL" id="NMWU01000002">
    <property type="protein sequence ID" value="PLS32114.1"/>
    <property type="molecule type" value="Genomic_DNA"/>
</dbReference>